<evidence type="ECO:0000313" key="3">
    <source>
        <dbReference type="EMBL" id="RRJ24667.1"/>
    </source>
</evidence>
<comment type="caution">
    <text evidence="3">The sequence shown here is derived from an EMBL/GenBank/DDBJ whole genome shotgun (WGS) entry which is preliminary data.</text>
</comment>
<gene>
    <name evidence="3" type="ORF">EHV10_12845</name>
</gene>
<dbReference type="RefSeq" id="WP_128674996.1">
    <property type="nucleotide sequence ID" value="NZ_RRCO01000006.1"/>
</dbReference>
<evidence type="ECO:0000256" key="2">
    <source>
        <dbReference type="SAM" id="Phobius"/>
    </source>
</evidence>
<protein>
    <submittedName>
        <fullName evidence="3">Clostripain</fullName>
    </submittedName>
</protein>
<organism evidence="3 4">
    <name type="scientific">Lachnoanaerobaculum gingivalis</name>
    <dbReference type="NCBI Taxonomy" id="2490855"/>
    <lineage>
        <taxon>Bacteria</taxon>
        <taxon>Bacillati</taxon>
        <taxon>Bacillota</taxon>
        <taxon>Clostridia</taxon>
        <taxon>Lachnospirales</taxon>
        <taxon>Lachnospiraceae</taxon>
        <taxon>Lachnoanaerobaculum</taxon>
    </lineage>
</organism>
<dbReference type="PANTHER" id="PTHR37835:SF1">
    <property type="entry name" value="ALPHA-CLOSTRIPAIN"/>
    <property type="match status" value="1"/>
</dbReference>
<proteinExistence type="predicted"/>
<dbReference type="OrthoDB" id="5507507at2"/>
<dbReference type="Proteomes" id="UP000272490">
    <property type="component" value="Unassembled WGS sequence"/>
</dbReference>
<feature type="region of interest" description="Disordered" evidence="1">
    <location>
        <begin position="1"/>
        <end position="39"/>
    </location>
</feature>
<sequence>MGRPTSHGREVTGTGRSVLGRGSFVGGSGGGNRNSYGRGGGGGRSPFSLLIVVVFVIISIATGKKSNILSSILGGLSSSTNSTNSTSSGTAPMISIPTLPSSIGSTAASSISGVGSAWSGVADNRGQLDTSVHESAREKFYRPTGGDSVTVMVYMCGTDLESKHGMATKDLIEMTKANISSNVNLLVYTGGTNTWQNSVVSSSNNEIYRIADGKMNKLADDNLNTSMTDPNTLVRFIDYCKNNFSANRYQLILWDHGGGSVTGYGYDEKNPNSGSMNLAKIKAAVAQTGIKYDFIGFDACLMATTETALALSDYADYLIASEETEPGTGWYYTNWLSNLSSNTAISTLDLGKKIVDDFIDESNRSARGQSTTLSLVDLAELKATVPSSLSSFARDTASYIENNEYSKVSYARTASREFAKSSNIDQVDLVNLVYNLEQNENDPTIQSILGAVKYNRTSSNMSNSYGLSIYFPYKKLSKVDRMVQTYGDIGMDSEYTKMIQQFATLQASGQIVGGGETTPANTVTGNYQGSTSGSFSAADIDSLIASLISGSLSSESLANIGLDTSSIGFLQNRNMSDETIRNYVLSNRLDASKLQWTDRYSTPKVHLSEEEWNMVSSIEENMLLDEGSGYIDMGLDNFFEFDENGDMLADTQRAWIAIDQQPVAYYHLSTTQNGDETVTIGRVPVILNGDRANLIIIFDGEHPNGYLAGANTDYKATQTETIAKNITDIVEGDRIQFIYAYYGYDGTYLDDYKLDEEYVVGKTAPKVSYVLVKDDNQITYKFTDIYNNSYWTPALKSK</sequence>
<dbReference type="PANTHER" id="PTHR37835">
    <property type="entry name" value="ALPHA-CLOSTRIPAIN"/>
    <property type="match status" value="1"/>
</dbReference>
<dbReference type="InterPro" id="IPR005077">
    <property type="entry name" value="Peptidase_C11"/>
</dbReference>
<dbReference type="Gene3D" id="3.40.50.11970">
    <property type="match status" value="1"/>
</dbReference>
<evidence type="ECO:0000313" key="4">
    <source>
        <dbReference type="Proteomes" id="UP000272490"/>
    </source>
</evidence>
<dbReference type="Pfam" id="PF03415">
    <property type="entry name" value="Peptidase_C11"/>
    <property type="match status" value="1"/>
</dbReference>
<feature type="compositionally biased region" description="Gly residues" evidence="1">
    <location>
        <begin position="23"/>
        <end position="39"/>
    </location>
</feature>
<reference evidence="3 4" key="1">
    <citation type="submission" date="2018-11" db="EMBL/GenBank/DDBJ databases">
        <title>Genome sequencing of Lachnoanaerobaculum sp. KCOM 2030 (= ChDC B114).</title>
        <authorList>
            <person name="Kook J.-K."/>
            <person name="Park S.-N."/>
            <person name="Lim Y.K."/>
        </authorList>
    </citation>
    <scope>NUCLEOTIDE SEQUENCE [LARGE SCALE GENOMIC DNA]</scope>
    <source>
        <strain evidence="3 4">KCOM 2030</strain>
    </source>
</reference>
<keyword evidence="4" id="KW-1185">Reference proteome</keyword>
<accession>A0A3P3QTU2</accession>
<dbReference type="EMBL" id="RRCO01000006">
    <property type="protein sequence ID" value="RRJ24667.1"/>
    <property type="molecule type" value="Genomic_DNA"/>
</dbReference>
<keyword evidence="2" id="KW-0472">Membrane</keyword>
<keyword evidence="2" id="KW-1133">Transmembrane helix</keyword>
<dbReference type="AlphaFoldDB" id="A0A3P3QTU2"/>
<evidence type="ECO:0000256" key="1">
    <source>
        <dbReference type="SAM" id="MobiDB-lite"/>
    </source>
</evidence>
<feature type="transmembrane region" description="Helical" evidence="2">
    <location>
        <begin position="47"/>
        <end position="63"/>
    </location>
</feature>
<keyword evidence="2" id="KW-0812">Transmembrane</keyword>
<name>A0A3P3QTU2_9FIRM</name>